<evidence type="ECO:0000313" key="6">
    <source>
        <dbReference type="Proteomes" id="UP000323410"/>
    </source>
</evidence>
<dbReference type="RefSeq" id="WP_148601536.1">
    <property type="nucleotide sequence ID" value="NZ_VSLD01000006.1"/>
</dbReference>
<evidence type="ECO:0000313" key="5">
    <source>
        <dbReference type="EMBL" id="TYC97964.1"/>
    </source>
</evidence>
<dbReference type="GO" id="GO:0046677">
    <property type="term" value="P:response to antibiotic"/>
    <property type="evidence" value="ECO:0007669"/>
    <property type="project" value="InterPro"/>
</dbReference>
<organism evidence="5 6">
    <name type="scientific">Arthrobacter echini</name>
    <dbReference type="NCBI Taxonomy" id="1529066"/>
    <lineage>
        <taxon>Bacteria</taxon>
        <taxon>Bacillati</taxon>
        <taxon>Actinomycetota</taxon>
        <taxon>Actinomycetes</taxon>
        <taxon>Micrococcales</taxon>
        <taxon>Micrococcaceae</taxon>
        <taxon>Arthrobacter</taxon>
    </lineage>
</organism>
<dbReference type="PRINTS" id="PR00400">
    <property type="entry name" value="TETREPRESSOR"/>
</dbReference>
<keyword evidence="1" id="KW-0678">Repressor</keyword>
<keyword evidence="3" id="KW-0804">Transcription</keyword>
<dbReference type="SUPFAM" id="SSF48498">
    <property type="entry name" value="Tetracyclin repressor-like, C-terminal domain"/>
    <property type="match status" value="1"/>
</dbReference>
<evidence type="ECO:0000256" key="2">
    <source>
        <dbReference type="ARBA" id="ARBA00023015"/>
    </source>
</evidence>
<comment type="caution">
    <text evidence="5">The sequence shown here is derived from an EMBL/GenBank/DDBJ whole genome shotgun (WGS) entry which is preliminary data.</text>
</comment>
<accession>A0A5D0XN07</accession>
<dbReference type="GO" id="GO:0045892">
    <property type="term" value="P:negative regulation of DNA-templated transcription"/>
    <property type="evidence" value="ECO:0007669"/>
    <property type="project" value="InterPro"/>
</dbReference>
<dbReference type="Proteomes" id="UP000323410">
    <property type="component" value="Unassembled WGS sequence"/>
</dbReference>
<keyword evidence="2" id="KW-0805">Transcription regulation</keyword>
<dbReference type="EMBL" id="VSLD01000006">
    <property type="protein sequence ID" value="TYC97964.1"/>
    <property type="molecule type" value="Genomic_DNA"/>
</dbReference>
<feature type="domain" description="Tetracycline repressor TetR C-terminal" evidence="4">
    <location>
        <begin position="110"/>
        <end position="229"/>
    </location>
</feature>
<keyword evidence="6" id="KW-1185">Reference proteome</keyword>
<dbReference type="Gene3D" id="1.10.357.10">
    <property type="entry name" value="Tetracycline Repressor, domain 2"/>
    <property type="match status" value="1"/>
</dbReference>
<name>A0A5D0XN07_9MICC</name>
<sequence>MSGDDGAHDAARLRRRTVSNTGCGTAAEVRGSMGRPRQAILSPEKIYRAALELVDEFGDFTLPGLAKRLSVSPSSIYHHVQGRPEIINGIRSVIGADALASGDFFTAGPDWQGRAAAWARSYRRALGQHAKCIPLLVGEAVTDHATLEIYEHLAALFVDQGFSANDVVVAVTVLDNFMLGSALDVAAPESAWLADPDDHPALHSAFAGATLDGPRSDVSFEVGVAAIIEHLSTLL</sequence>
<dbReference type="InterPro" id="IPR009057">
    <property type="entry name" value="Homeodomain-like_sf"/>
</dbReference>
<evidence type="ECO:0000259" key="4">
    <source>
        <dbReference type="Pfam" id="PF02909"/>
    </source>
</evidence>
<dbReference type="InterPro" id="IPR036271">
    <property type="entry name" value="Tet_transcr_reg_TetR-rel_C_sf"/>
</dbReference>
<dbReference type="AlphaFoldDB" id="A0A5D0XN07"/>
<dbReference type="InterPro" id="IPR004111">
    <property type="entry name" value="Repressor_TetR_C"/>
</dbReference>
<dbReference type="OrthoDB" id="3291296at2"/>
<evidence type="ECO:0000256" key="1">
    <source>
        <dbReference type="ARBA" id="ARBA00022491"/>
    </source>
</evidence>
<dbReference type="InterPro" id="IPR003012">
    <property type="entry name" value="Tet_transcr_reg_TetR"/>
</dbReference>
<dbReference type="SUPFAM" id="SSF46689">
    <property type="entry name" value="Homeodomain-like"/>
    <property type="match status" value="1"/>
</dbReference>
<reference evidence="5 6" key="1">
    <citation type="submission" date="2019-08" db="EMBL/GenBank/DDBJ databases">
        <title>Genone of Arthrobacter echini P9.</title>
        <authorList>
            <person name="Bowman J.P."/>
        </authorList>
    </citation>
    <scope>NUCLEOTIDE SEQUENCE [LARGE SCALE GENOMIC DNA]</scope>
    <source>
        <strain evidence="5 6">P9</strain>
    </source>
</reference>
<gene>
    <name evidence="5" type="ORF">FQ377_12205</name>
</gene>
<evidence type="ECO:0000256" key="3">
    <source>
        <dbReference type="ARBA" id="ARBA00023163"/>
    </source>
</evidence>
<dbReference type="Pfam" id="PF02909">
    <property type="entry name" value="TetR_C_1"/>
    <property type="match status" value="1"/>
</dbReference>
<protein>
    <submittedName>
        <fullName evidence="5">TetR/AcrR family transcriptional regulator</fullName>
    </submittedName>
</protein>
<proteinExistence type="predicted"/>